<dbReference type="RefSeq" id="WP_058572594.1">
    <property type="nucleotide sequence ID" value="NZ_LOPV01000272.1"/>
</dbReference>
<gene>
    <name evidence="1" type="ORF">AUR66_16450</name>
</gene>
<dbReference type="Pfam" id="PF24033">
    <property type="entry name" value="DUF7342"/>
    <property type="match status" value="1"/>
</dbReference>
<evidence type="ECO:0000313" key="2">
    <source>
        <dbReference type="Proteomes" id="UP000053157"/>
    </source>
</evidence>
<dbReference type="SUPFAM" id="SSF46785">
    <property type="entry name" value="Winged helix' DNA-binding domain"/>
    <property type="match status" value="1"/>
</dbReference>
<dbReference type="EMBL" id="LOPV01000272">
    <property type="protein sequence ID" value="KTG25154.1"/>
    <property type="molecule type" value="Genomic_DNA"/>
</dbReference>
<dbReference type="AlphaFoldDB" id="A0A0W1SGG6"/>
<evidence type="ECO:0000313" key="1">
    <source>
        <dbReference type="EMBL" id="KTG25154.1"/>
    </source>
</evidence>
<dbReference type="InterPro" id="IPR055766">
    <property type="entry name" value="DUF7342"/>
</dbReference>
<accession>A0A0W1SGG6</accession>
<reference evidence="1 2" key="1">
    <citation type="submission" date="2015-12" db="EMBL/GenBank/DDBJ databases">
        <title>Haloferax profundi sp. nov. isolated from the Discovery deep brine-seawater interface in the Red Sea.</title>
        <authorList>
            <person name="Zhang G."/>
            <person name="Stingl U."/>
            <person name="Rashid M."/>
        </authorList>
    </citation>
    <scope>NUCLEOTIDE SEQUENCE [LARGE SCALE GENOMIC DNA]</scope>
    <source>
        <strain evidence="1 2">SB29</strain>
    </source>
</reference>
<comment type="caution">
    <text evidence="1">The sequence shown here is derived from an EMBL/GenBank/DDBJ whole genome shotgun (WGS) entry which is preliminary data.</text>
</comment>
<sequence length="175" mass="20287">MTDDGPATFDASEQWRTNRTTFQRVYDVLVGTDDPASAQQFAEWADCSENGARQALQQLTEMGIADKTDTRPATYKRNASYLRWKRVEQLARENSPSDLRTRVEELIEEDQGFQAKYGVPEPDAVVTTEDAVDDHEELHQQWEDLSEWRTIRRDIQVLQQAVHRAESMRDERARV</sequence>
<proteinExistence type="predicted"/>
<dbReference type="OrthoDB" id="240032at2157"/>
<dbReference type="Proteomes" id="UP000053157">
    <property type="component" value="Unassembled WGS sequence"/>
</dbReference>
<protein>
    <submittedName>
        <fullName evidence="1">Uncharacterized protein</fullName>
    </submittedName>
</protein>
<organism evidence="1 2">
    <name type="scientific">Haloferax profundi</name>
    <dbReference type="NCBI Taxonomy" id="1544718"/>
    <lineage>
        <taxon>Archaea</taxon>
        <taxon>Methanobacteriati</taxon>
        <taxon>Methanobacteriota</taxon>
        <taxon>Stenosarchaea group</taxon>
        <taxon>Halobacteria</taxon>
        <taxon>Halobacteriales</taxon>
        <taxon>Haloferacaceae</taxon>
        <taxon>Haloferax</taxon>
    </lineage>
</organism>
<dbReference type="InterPro" id="IPR036390">
    <property type="entry name" value="WH_DNA-bd_sf"/>
</dbReference>
<keyword evidence="2" id="KW-1185">Reference proteome</keyword>
<name>A0A0W1SGG6_9EURY</name>